<keyword evidence="3" id="KW-1185">Reference proteome</keyword>
<dbReference type="EMBL" id="AE016815">
    <property type="protein sequence ID" value="AAS50899.2"/>
    <property type="molecule type" value="Genomic_DNA"/>
</dbReference>
<dbReference type="OMA" id="NTHVKEH"/>
<dbReference type="AlphaFoldDB" id="Q75D96"/>
<evidence type="ECO:0000313" key="3">
    <source>
        <dbReference type="Proteomes" id="UP000000591"/>
    </source>
</evidence>
<sequence>MWPMIEPPKDKIYGPPEHLIMCTPKTHVLEPDDMNLPPLRLGPKIQLRIPAETCGDSIVESPSKPSKVVRQTLSMPFPEQFGIISPLLSSDDDTLSDSSMISPVSETSSVASCSPEISKKLLPRNFLDREDEPGLLPTSVAEEGEEDDGDLSLNLLFRNESAAQDAGKVEDKVTDSDLREDVWPLQPTEAEQSPNPLSRKRSFTGLCGEDSWKRVCQPKHCQLQPTKSSLKLQPHRLNFLMDSSNGNVKDATIFATEINSCNAYGVPFPASVLERVTIPVNTHVKEHYKNERGEYLGGYYDDDEDEKTEGDQKTAVANDSAGDSAIIRAYAFERLVTFKEEAPTGLDAQSGKTADLTLDSPYRSSGCGAAKTIRWAPSVTW</sequence>
<reference evidence="2 3" key="1">
    <citation type="journal article" date="2004" name="Science">
        <title>The Ashbya gossypii genome as a tool for mapping the ancient Saccharomyces cerevisiae genome.</title>
        <authorList>
            <person name="Dietrich F.S."/>
            <person name="Voegeli S."/>
            <person name="Brachat S."/>
            <person name="Lerch A."/>
            <person name="Gates K."/>
            <person name="Steiner S."/>
            <person name="Mohr C."/>
            <person name="Pohlmann R."/>
            <person name="Luedi P."/>
            <person name="Choi S."/>
            <person name="Wing R.A."/>
            <person name="Flavier A."/>
            <person name="Gaffney T.D."/>
            <person name="Philippsen P."/>
        </authorList>
    </citation>
    <scope>NUCLEOTIDE SEQUENCE [LARGE SCALE GENOMIC DNA]</scope>
    <source>
        <strain evidence="3">ATCC 10895 / CBS 109.51 / FGSC 9923 / NRRL Y-1056</strain>
    </source>
</reference>
<protein>
    <submittedName>
        <fullName evidence="2">ABR128Wp</fullName>
    </submittedName>
</protein>
<feature type="compositionally biased region" description="Basic and acidic residues" evidence="1">
    <location>
        <begin position="167"/>
        <end position="182"/>
    </location>
</feature>
<gene>
    <name evidence="2" type="ORF">AGOS_ABR128W</name>
</gene>
<dbReference type="eggNOG" id="ENOG502SABW">
    <property type="taxonomic scope" value="Eukaryota"/>
</dbReference>
<dbReference type="OrthoDB" id="3981230at2759"/>
<dbReference type="GeneID" id="4619183"/>
<evidence type="ECO:0000313" key="2">
    <source>
        <dbReference type="EMBL" id="AAS50899.2"/>
    </source>
</evidence>
<dbReference type="InParanoid" id="Q75D96"/>
<name>Q75D96_EREGS</name>
<feature type="region of interest" description="Disordered" evidence="1">
    <location>
        <begin position="164"/>
        <end position="199"/>
    </location>
</feature>
<organism evidence="2 3">
    <name type="scientific">Eremothecium gossypii (strain ATCC 10895 / CBS 109.51 / FGSC 9923 / NRRL Y-1056)</name>
    <name type="common">Yeast</name>
    <name type="synonym">Ashbya gossypii</name>
    <dbReference type="NCBI Taxonomy" id="284811"/>
    <lineage>
        <taxon>Eukaryota</taxon>
        <taxon>Fungi</taxon>
        <taxon>Dikarya</taxon>
        <taxon>Ascomycota</taxon>
        <taxon>Saccharomycotina</taxon>
        <taxon>Saccharomycetes</taxon>
        <taxon>Saccharomycetales</taxon>
        <taxon>Saccharomycetaceae</taxon>
        <taxon>Eremothecium</taxon>
    </lineage>
</organism>
<dbReference type="Proteomes" id="UP000000591">
    <property type="component" value="Chromosome II"/>
</dbReference>
<dbReference type="HOGENOM" id="CLU_816542_0_0_1"/>
<evidence type="ECO:0000256" key="1">
    <source>
        <dbReference type="SAM" id="MobiDB-lite"/>
    </source>
</evidence>
<reference evidence="3" key="2">
    <citation type="journal article" date="2013" name="G3 (Bethesda)">
        <title>Genomes of Ashbya fungi isolated from insects reveal four mating-type loci, numerous translocations, lack of transposons, and distinct gene duplications.</title>
        <authorList>
            <person name="Dietrich F.S."/>
            <person name="Voegeli S."/>
            <person name="Kuo S."/>
            <person name="Philippsen P."/>
        </authorList>
    </citation>
    <scope>GENOME REANNOTATION</scope>
    <source>
        <strain evidence="3">ATCC 10895 / CBS 109.51 / FGSC 9923 / NRRL Y-1056</strain>
    </source>
</reference>
<dbReference type="KEGG" id="ago:AGOS_ABR128W"/>
<dbReference type="FunCoup" id="Q75D96">
    <property type="interactions" value="65"/>
</dbReference>
<feature type="region of interest" description="Disordered" evidence="1">
    <location>
        <begin position="123"/>
        <end position="148"/>
    </location>
</feature>
<dbReference type="RefSeq" id="NP_983075.2">
    <property type="nucleotide sequence ID" value="NM_208428.2"/>
</dbReference>
<accession>Q75D96</accession>
<proteinExistence type="predicted"/>